<dbReference type="AlphaFoldDB" id="A0AAE9YAC8"/>
<evidence type="ECO:0000256" key="2">
    <source>
        <dbReference type="ARBA" id="ARBA00022553"/>
    </source>
</evidence>
<keyword evidence="3" id="KW-0275">Fatty acid biosynthesis</keyword>
<dbReference type="Gene3D" id="1.10.1200.10">
    <property type="entry name" value="ACP-like"/>
    <property type="match status" value="1"/>
</dbReference>
<comment type="function">
    <text evidence="3">Carrier of the growing fatty acid chain in fatty acid biosynthesis.</text>
</comment>
<comment type="subcellular location">
    <subcellularLocation>
        <location evidence="3">Cytoplasm</location>
    </subcellularLocation>
</comment>
<dbReference type="KEGG" id="ima:PO878_01200"/>
<protein>
    <recommendedName>
        <fullName evidence="3">Acyl carrier protein</fullName>
        <shortName evidence="3">ACP</shortName>
    </recommendedName>
</protein>
<feature type="modified residue" description="O-(pantetheine 4'-phosphoryl)serine" evidence="3">
    <location>
        <position position="41"/>
    </location>
</feature>
<feature type="domain" description="Carrier" evidence="4">
    <location>
        <begin position="6"/>
        <end position="81"/>
    </location>
</feature>
<dbReference type="GO" id="GO:0000036">
    <property type="term" value="F:acyl carrier activity"/>
    <property type="evidence" value="ECO:0007669"/>
    <property type="project" value="UniProtKB-UniRule"/>
</dbReference>
<reference evidence="5" key="1">
    <citation type="submission" date="2023-01" db="EMBL/GenBank/DDBJ databases">
        <title>The diversity of Class Acidimicrobiia in South China Sea sediment environments and the proposal of Iamia marina sp. nov., a novel species of the genus Iamia.</title>
        <authorList>
            <person name="He Y."/>
            <person name="Tian X."/>
        </authorList>
    </citation>
    <scope>NUCLEOTIDE SEQUENCE</scope>
    <source>
        <strain evidence="5">DSM 19957</strain>
    </source>
</reference>
<name>A0AAE9YAC8_9ACTN</name>
<evidence type="ECO:0000256" key="1">
    <source>
        <dbReference type="ARBA" id="ARBA00022450"/>
    </source>
</evidence>
<evidence type="ECO:0000313" key="6">
    <source>
        <dbReference type="Proteomes" id="UP001216390"/>
    </source>
</evidence>
<evidence type="ECO:0000259" key="4">
    <source>
        <dbReference type="PROSITE" id="PS50075"/>
    </source>
</evidence>
<keyword evidence="3" id="KW-0963">Cytoplasm</keyword>
<gene>
    <name evidence="3" type="primary">acpP</name>
    <name evidence="5" type="ORF">PO878_01200</name>
</gene>
<evidence type="ECO:0000313" key="5">
    <source>
        <dbReference type="EMBL" id="WCO67334.1"/>
    </source>
</evidence>
<sequence length="85" mass="9232">MSVTDAEILEFIQAQAHEILDADPAEVTPEVSLAKDFDADSIDVIEMASAAERRWDITIEDHEVYDLTCVGDFVHLIAGKVAASG</sequence>
<dbReference type="Proteomes" id="UP001216390">
    <property type="component" value="Chromosome"/>
</dbReference>
<dbReference type="GO" id="GO:0005737">
    <property type="term" value="C:cytoplasm"/>
    <property type="evidence" value="ECO:0007669"/>
    <property type="project" value="UniProtKB-SubCell"/>
</dbReference>
<dbReference type="SUPFAM" id="SSF47336">
    <property type="entry name" value="ACP-like"/>
    <property type="match status" value="1"/>
</dbReference>
<keyword evidence="2 3" id="KW-0597">Phosphoprotein</keyword>
<dbReference type="InterPro" id="IPR036736">
    <property type="entry name" value="ACP-like_sf"/>
</dbReference>
<keyword evidence="6" id="KW-1185">Reference proteome</keyword>
<dbReference type="RefSeq" id="WP_272736856.1">
    <property type="nucleotide sequence ID" value="NZ_CP116942.1"/>
</dbReference>
<keyword evidence="3" id="KW-0443">Lipid metabolism</keyword>
<organism evidence="5 6">
    <name type="scientific">Iamia majanohamensis</name>
    <dbReference type="NCBI Taxonomy" id="467976"/>
    <lineage>
        <taxon>Bacteria</taxon>
        <taxon>Bacillati</taxon>
        <taxon>Actinomycetota</taxon>
        <taxon>Acidimicrobiia</taxon>
        <taxon>Acidimicrobiales</taxon>
        <taxon>Iamiaceae</taxon>
        <taxon>Iamia</taxon>
    </lineage>
</organism>
<accession>A0AAE9YAC8</accession>
<dbReference type="InterPro" id="IPR009081">
    <property type="entry name" value="PP-bd_ACP"/>
</dbReference>
<comment type="pathway">
    <text evidence="3">Lipid metabolism; fatty acid biosynthesis.</text>
</comment>
<dbReference type="HAMAP" id="MF_01217">
    <property type="entry name" value="Acyl_carrier"/>
    <property type="match status" value="1"/>
</dbReference>
<dbReference type="EMBL" id="CP116942">
    <property type="protein sequence ID" value="WCO67334.1"/>
    <property type="molecule type" value="Genomic_DNA"/>
</dbReference>
<proteinExistence type="inferred from homology"/>
<keyword evidence="1 3" id="KW-0596">Phosphopantetheine</keyword>
<comment type="similarity">
    <text evidence="3">Belongs to the acyl carrier protein (ACP) family.</text>
</comment>
<dbReference type="PROSITE" id="PS50075">
    <property type="entry name" value="CARRIER"/>
    <property type="match status" value="1"/>
</dbReference>
<dbReference type="InterPro" id="IPR003231">
    <property type="entry name" value="ACP"/>
</dbReference>
<comment type="PTM">
    <text evidence="3">4'-phosphopantetheine is transferred from CoA to a specific serine of apo-ACP by AcpS. This modification is essential for activity because fatty acids are bound in thioester linkage to the sulfhydryl of the prosthetic group.</text>
</comment>
<keyword evidence="3" id="KW-0276">Fatty acid metabolism</keyword>
<evidence type="ECO:0000256" key="3">
    <source>
        <dbReference type="HAMAP-Rule" id="MF_01217"/>
    </source>
</evidence>
<dbReference type="Pfam" id="PF00550">
    <property type="entry name" value="PP-binding"/>
    <property type="match status" value="1"/>
</dbReference>
<keyword evidence="3" id="KW-0444">Lipid biosynthesis</keyword>